<sequence length="56" mass="6474">MAEKRTHMMAMTSIFDIMADANPTIAERWRTVHPNINPNSTPKEEAELGRHPERRS</sequence>
<proteinExistence type="predicted"/>
<accession>A0A8D9HEJ9</accession>
<dbReference type="EMBL" id="LS974624">
    <property type="protein sequence ID" value="CAG7898169.1"/>
    <property type="molecule type" value="Genomic_DNA"/>
</dbReference>
<protein>
    <submittedName>
        <fullName evidence="2">Uncharacterized protein</fullName>
    </submittedName>
</protein>
<gene>
    <name evidence="2" type="ORF">BRAPAZ1V2_A08P18350.2</name>
</gene>
<organism evidence="2 3">
    <name type="scientific">Brassica campestris</name>
    <name type="common">Field mustard</name>
    <dbReference type="NCBI Taxonomy" id="3711"/>
    <lineage>
        <taxon>Eukaryota</taxon>
        <taxon>Viridiplantae</taxon>
        <taxon>Streptophyta</taxon>
        <taxon>Embryophyta</taxon>
        <taxon>Tracheophyta</taxon>
        <taxon>Spermatophyta</taxon>
        <taxon>Magnoliopsida</taxon>
        <taxon>eudicotyledons</taxon>
        <taxon>Gunneridae</taxon>
        <taxon>Pentapetalae</taxon>
        <taxon>rosids</taxon>
        <taxon>malvids</taxon>
        <taxon>Brassicales</taxon>
        <taxon>Brassicaceae</taxon>
        <taxon>Brassiceae</taxon>
        <taxon>Brassica</taxon>
    </lineage>
</organism>
<reference evidence="2 3" key="1">
    <citation type="submission" date="2021-07" db="EMBL/GenBank/DDBJ databases">
        <authorList>
            <consortium name="Genoscope - CEA"/>
            <person name="William W."/>
        </authorList>
    </citation>
    <scope>NUCLEOTIDE SEQUENCE [LARGE SCALE GENOMIC DNA]</scope>
</reference>
<dbReference type="AlphaFoldDB" id="A0A8D9HEJ9"/>
<evidence type="ECO:0000313" key="3">
    <source>
        <dbReference type="Proteomes" id="UP000694005"/>
    </source>
</evidence>
<dbReference type="Gramene" id="A08p18350.2_BraZ1">
    <property type="protein sequence ID" value="A08p18350.2_BraZ1.CDS.1"/>
    <property type="gene ID" value="A08g18350.2_BraZ1"/>
</dbReference>
<feature type="compositionally biased region" description="Basic and acidic residues" evidence="1">
    <location>
        <begin position="42"/>
        <end position="56"/>
    </location>
</feature>
<name>A0A8D9HEJ9_BRACM</name>
<evidence type="ECO:0000256" key="1">
    <source>
        <dbReference type="SAM" id="MobiDB-lite"/>
    </source>
</evidence>
<evidence type="ECO:0000313" key="2">
    <source>
        <dbReference type="EMBL" id="CAG7898169.1"/>
    </source>
</evidence>
<feature type="region of interest" description="Disordered" evidence="1">
    <location>
        <begin position="33"/>
        <end position="56"/>
    </location>
</feature>
<dbReference type="Proteomes" id="UP000694005">
    <property type="component" value="Chromosome A08"/>
</dbReference>